<organism evidence="1">
    <name type="scientific">viral metagenome</name>
    <dbReference type="NCBI Taxonomy" id="1070528"/>
    <lineage>
        <taxon>unclassified sequences</taxon>
        <taxon>metagenomes</taxon>
        <taxon>organismal metagenomes</taxon>
    </lineage>
</organism>
<evidence type="ECO:0000313" key="1">
    <source>
        <dbReference type="EMBL" id="QHT84623.1"/>
    </source>
</evidence>
<reference evidence="1" key="1">
    <citation type="journal article" date="2020" name="Nature">
        <title>Giant virus diversity and host interactions through global metagenomics.</title>
        <authorList>
            <person name="Schulz F."/>
            <person name="Roux S."/>
            <person name="Paez-Espino D."/>
            <person name="Jungbluth S."/>
            <person name="Walsh D.A."/>
            <person name="Denef V.J."/>
            <person name="McMahon K.D."/>
            <person name="Konstantinidis K.T."/>
            <person name="Eloe-Fadrosh E.A."/>
            <person name="Kyrpides N.C."/>
            <person name="Woyke T."/>
        </authorList>
    </citation>
    <scope>NUCLEOTIDE SEQUENCE</scope>
    <source>
        <strain evidence="1">GVMAG-M-3300023184-177</strain>
    </source>
</reference>
<dbReference type="AlphaFoldDB" id="A0A6C0HXQ3"/>
<proteinExistence type="predicted"/>
<dbReference type="EMBL" id="MN740021">
    <property type="protein sequence ID" value="QHT84623.1"/>
    <property type="molecule type" value="Genomic_DNA"/>
</dbReference>
<sequence length="125" mass="14368">MEDEIILHPAAQKLVDDPTFLKIIEAKIQSITCDGKIDKKDIPDIVVLVVYCTNNLKKFNLNADTLGEVLEDTIMYLLCHFKVLPEDKSSEFRIMTKSIIDLVMMQPKFKSCFNSIINFILCRNK</sequence>
<protein>
    <submittedName>
        <fullName evidence="1">Uncharacterized protein</fullName>
    </submittedName>
</protein>
<accession>A0A6C0HXQ3</accession>
<name>A0A6C0HXQ3_9ZZZZ</name>